<evidence type="ECO:0000259" key="10">
    <source>
        <dbReference type="PROSITE" id="PS51371"/>
    </source>
</evidence>
<evidence type="ECO:0000256" key="5">
    <source>
        <dbReference type="ARBA" id="ARBA00022842"/>
    </source>
</evidence>
<dbReference type="SUPFAM" id="SSF54631">
    <property type="entry name" value="CBS-domain pair"/>
    <property type="match status" value="1"/>
</dbReference>
<feature type="transmembrane region" description="Helical" evidence="9">
    <location>
        <begin position="291"/>
        <end position="310"/>
    </location>
</feature>
<evidence type="ECO:0000313" key="12">
    <source>
        <dbReference type="Proteomes" id="UP000244441"/>
    </source>
</evidence>
<dbReference type="Pfam" id="PF03448">
    <property type="entry name" value="MgtE_N"/>
    <property type="match status" value="1"/>
</dbReference>
<feature type="domain" description="CBS" evidence="10">
    <location>
        <begin position="208"/>
        <end position="266"/>
    </location>
</feature>
<sequence>MQDTFEQDNSQNLLSDISHALSQGMFVHVRNILHEMSDGDIAHVLESSPSKQRHVIWTLIDPEFHGDILEELSEDVRNSIIQKMNPSMVAEATEGLDTDDLAEVLRSLPDETYQAVLQSLDEQDRHRAEKALGYEEDTAGAIMNTDTVTIRPDVTIEVVSRYLRLRGHLPEATDVLYVVDDQDKLLGTLSLAKLVVTSNPATLVSDIMEEEAETIPADMDESEVAKQFERHNWISAPVTNEQGLLLGRITIDDIVDIIREDAEHSMMSMAGLDDEEDTFAPVIKSTQRRSIWLGINLITALLAALVSSAFEDILSQLAVLAVLNTIVPSMGGIAGNQTLTLVIRAMAVGHVAPTNVRWLIIKEFTIGLLNGVLWAVLIASVVALWKQDLLLGGIIAFAMLMNMLAAGIAGVSIPLILKRLEIDPALAGGVILTTVTDVVGIFAFLGTATWLLSA</sequence>
<evidence type="ECO:0000256" key="8">
    <source>
        <dbReference type="PROSITE-ProRule" id="PRU00703"/>
    </source>
</evidence>
<dbReference type="PANTHER" id="PTHR43773">
    <property type="entry name" value="MAGNESIUM TRANSPORTER MGTE"/>
    <property type="match status" value="1"/>
</dbReference>
<dbReference type="NCBIfam" id="TIGR00400">
    <property type="entry name" value="mgtE"/>
    <property type="match status" value="1"/>
</dbReference>
<keyword evidence="6 9" id="KW-1133">Transmembrane helix</keyword>
<comment type="function">
    <text evidence="9">Acts as a magnesium transporter.</text>
</comment>
<evidence type="ECO:0000313" key="11">
    <source>
        <dbReference type="EMBL" id="AWB68656.1"/>
    </source>
</evidence>
<keyword evidence="9" id="KW-1003">Cell membrane</keyword>
<reference evidence="11 12" key="1">
    <citation type="submission" date="2018-01" db="EMBL/GenBank/DDBJ databases">
        <title>Genome sequence of a Cantenovulum-like bacteria.</title>
        <authorList>
            <person name="Tan W.R."/>
            <person name="Lau N.-S."/>
            <person name="Go F."/>
            <person name="Amirul A.-A.A."/>
        </authorList>
    </citation>
    <scope>NUCLEOTIDE SEQUENCE [LARGE SCALE GENOMIC DNA]</scope>
    <source>
        <strain evidence="11 12">CCB-QB4</strain>
    </source>
</reference>
<keyword evidence="7 9" id="KW-0472">Membrane</keyword>
<comment type="similarity">
    <text evidence="2 9">Belongs to the SLC41A transporter family.</text>
</comment>
<protein>
    <recommendedName>
        <fullName evidence="9">Magnesium transporter MgtE</fullName>
    </recommendedName>
</protein>
<gene>
    <name evidence="11" type="primary">mgtE</name>
    <name evidence="11" type="ORF">C2869_20650</name>
</gene>
<keyword evidence="9" id="KW-0479">Metal-binding</keyword>
<evidence type="ECO:0000256" key="3">
    <source>
        <dbReference type="ARBA" id="ARBA00022448"/>
    </source>
</evidence>
<evidence type="ECO:0000256" key="2">
    <source>
        <dbReference type="ARBA" id="ARBA00009749"/>
    </source>
</evidence>
<evidence type="ECO:0000256" key="6">
    <source>
        <dbReference type="ARBA" id="ARBA00022989"/>
    </source>
</evidence>
<dbReference type="InterPro" id="IPR046342">
    <property type="entry name" value="CBS_dom_sf"/>
</dbReference>
<dbReference type="InterPro" id="IPR000644">
    <property type="entry name" value="CBS_dom"/>
</dbReference>
<dbReference type="GO" id="GO:0015095">
    <property type="term" value="F:magnesium ion transmembrane transporter activity"/>
    <property type="evidence" value="ECO:0007669"/>
    <property type="project" value="UniProtKB-UniRule"/>
</dbReference>
<dbReference type="Gene3D" id="3.10.580.10">
    <property type="entry name" value="CBS-domain"/>
    <property type="match status" value="1"/>
</dbReference>
<keyword evidence="5 9" id="KW-0460">Magnesium</keyword>
<dbReference type="Pfam" id="PF01769">
    <property type="entry name" value="MgtE"/>
    <property type="match status" value="1"/>
</dbReference>
<dbReference type="InterPro" id="IPR036739">
    <property type="entry name" value="SLC41_membr_dom_sf"/>
</dbReference>
<dbReference type="GO" id="GO:0046872">
    <property type="term" value="F:metal ion binding"/>
    <property type="evidence" value="ECO:0007669"/>
    <property type="project" value="UniProtKB-KW"/>
</dbReference>
<comment type="subunit">
    <text evidence="9">Homodimer.</text>
</comment>
<dbReference type="InterPro" id="IPR006668">
    <property type="entry name" value="Mg_transptr_MgtE_intracell_dom"/>
</dbReference>
<dbReference type="PROSITE" id="PS51371">
    <property type="entry name" value="CBS"/>
    <property type="match status" value="2"/>
</dbReference>
<feature type="transmembrane region" description="Helical" evidence="9">
    <location>
        <begin position="429"/>
        <end position="452"/>
    </location>
</feature>
<feature type="domain" description="CBS" evidence="10">
    <location>
        <begin position="143"/>
        <end position="207"/>
    </location>
</feature>
<evidence type="ECO:0000256" key="4">
    <source>
        <dbReference type="ARBA" id="ARBA00022692"/>
    </source>
</evidence>
<evidence type="ECO:0000256" key="9">
    <source>
        <dbReference type="RuleBase" id="RU362011"/>
    </source>
</evidence>
<keyword evidence="3 9" id="KW-0813">Transport</keyword>
<feature type="transmembrane region" description="Helical" evidence="9">
    <location>
        <begin position="367"/>
        <end position="385"/>
    </location>
</feature>
<accession>A0A2S0VWQ9</accession>
<dbReference type="SMART" id="SM00924">
    <property type="entry name" value="MgtE_N"/>
    <property type="match status" value="1"/>
</dbReference>
<organism evidence="11 12">
    <name type="scientific">Saccharobesus litoralis</name>
    <dbReference type="NCBI Taxonomy" id="2172099"/>
    <lineage>
        <taxon>Bacteria</taxon>
        <taxon>Pseudomonadati</taxon>
        <taxon>Pseudomonadota</taxon>
        <taxon>Gammaproteobacteria</taxon>
        <taxon>Alteromonadales</taxon>
        <taxon>Alteromonadaceae</taxon>
        <taxon>Saccharobesus</taxon>
    </lineage>
</organism>
<dbReference type="RefSeq" id="WP_108604708.1">
    <property type="nucleotide sequence ID" value="NZ_CP026604.1"/>
</dbReference>
<dbReference type="OrthoDB" id="9790355at2"/>
<dbReference type="KEGG" id="cate:C2869_20650"/>
<dbReference type="InterPro" id="IPR006669">
    <property type="entry name" value="MgtE_transporter"/>
</dbReference>
<dbReference type="SUPFAM" id="SSF158791">
    <property type="entry name" value="MgtE N-terminal domain-like"/>
    <property type="match status" value="1"/>
</dbReference>
<evidence type="ECO:0000256" key="7">
    <source>
        <dbReference type="ARBA" id="ARBA00023136"/>
    </source>
</evidence>
<keyword evidence="4 9" id="KW-0812">Transmembrane</keyword>
<dbReference type="CDD" id="cd04606">
    <property type="entry name" value="CBS_pair_Mg_transporter"/>
    <property type="match status" value="1"/>
</dbReference>
<feature type="transmembrane region" description="Helical" evidence="9">
    <location>
        <begin position="317"/>
        <end position="335"/>
    </location>
</feature>
<dbReference type="GO" id="GO:0005886">
    <property type="term" value="C:plasma membrane"/>
    <property type="evidence" value="ECO:0007669"/>
    <property type="project" value="UniProtKB-SubCell"/>
</dbReference>
<dbReference type="SUPFAM" id="SSF161093">
    <property type="entry name" value="MgtE membrane domain-like"/>
    <property type="match status" value="1"/>
</dbReference>
<keyword evidence="12" id="KW-1185">Reference proteome</keyword>
<keyword evidence="8" id="KW-0129">CBS domain</keyword>
<dbReference type="Pfam" id="PF00571">
    <property type="entry name" value="CBS"/>
    <property type="match status" value="2"/>
</dbReference>
<comment type="subcellular location">
    <subcellularLocation>
        <location evidence="9">Cell membrane</location>
        <topology evidence="9">Multi-pass membrane protein</topology>
    </subcellularLocation>
    <subcellularLocation>
        <location evidence="1">Membrane</location>
        <topology evidence="1">Multi-pass membrane protein</topology>
    </subcellularLocation>
</comment>
<proteinExistence type="inferred from homology"/>
<dbReference type="InterPro" id="IPR038076">
    <property type="entry name" value="MgtE_N_sf"/>
</dbReference>
<name>A0A2S0VWQ9_9ALTE</name>
<feature type="transmembrane region" description="Helical" evidence="9">
    <location>
        <begin position="391"/>
        <end position="417"/>
    </location>
</feature>
<evidence type="ECO:0000256" key="1">
    <source>
        <dbReference type="ARBA" id="ARBA00004141"/>
    </source>
</evidence>
<dbReference type="Gene3D" id="1.10.357.20">
    <property type="entry name" value="SLC41 divalent cation transporters, integral membrane domain"/>
    <property type="match status" value="1"/>
</dbReference>
<dbReference type="Gene3D" id="1.25.60.10">
    <property type="entry name" value="MgtE N-terminal domain-like"/>
    <property type="match status" value="1"/>
</dbReference>
<dbReference type="PANTHER" id="PTHR43773:SF1">
    <property type="entry name" value="MAGNESIUM TRANSPORTER MGTE"/>
    <property type="match status" value="1"/>
</dbReference>
<dbReference type="AlphaFoldDB" id="A0A2S0VWQ9"/>
<dbReference type="EMBL" id="CP026604">
    <property type="protein sequence ID" value="AWB68656.1"/>
    <property type="molecule type" value="Genomic_DNA"/>
</dbReference>
<dbReference type="InterPro" id="IPR006667">
    <property type="entry name" value="SLC41_membr_dom"/>
</dbReference>
<dbReference type="Proteomes" id="UP000244441">
    <property type="component" value="Chromosome"/>
</dbReference>
<dbReference type="SMART" id="SM00116">
    <property type="entry name" value="CBS"/>
    <property type="match status" value="2"/>
</dbReference>